<dbReference type="SUPFAM" id="SSF55729">
    <property type="entry name" value="Acyl-CoA N-acyltransferases (Nat)"/>
    <property type="match status" value="1"/>
</dbReference>
<dbReference type="InterPro" id="IPR000182">
    <property type="entry name" value="GNAT_dom"/>
</dbReference>
<gene>
    <name evidence="2" type="ORF">HMPREF9140_00914</name>
</gene>
<reference evidence="2 3" key="1">
    <citation type="submission" date="2011-12" db="EMBL/GenBank/DDBJ databases">
        <title>The Genome Sequence of Prevotella micans F0438.</title>
        <authorList>
            <consortium name="The Broad Institute Genome Sequencing Platform"/>
            <person name="Earl A."/>
            <person name="Ward D."/>
            <person name="Feldgarden M."/>
            <person name="Gevers D."/>
            <person name="Izard J."/>
            <person name="Baranova O.V."/>
            <person name="Blanton J.M."/>
            <person name="Wade W.G."/>
            <person name="Dewhirst F.E."/>
            <person name="Young S.K."/>
            <person name="Zeng Q."/>
            <person name="Gargeya S."/>
            <person name="Fitzgerald M."/>
            <person name="Haas B."/>
            <person name="Abouelleil A."/>
            <person name="Alvarado L."/>
            <person name="Arachchi H.M."/>
            <person name="Berlin A."/>
            <person name="Chapman S.B."/>
            <person name="Gearin G."/>
            <person name="Goldberg J."/>
            <person name="Griggs A."/>
            <person name="Gujja S."/>
            <person name="Hansen M."/>
            <person name="Heiman D."/>
            <person name="Howarth C."/>
            <person name="Larimer J."/>
            <person name="Lui A."/>
            <person name="MacDonald P.J.P."/>
            <person name="McCowen C."/>
            <person name="Montmayeur A."/>
            <person name="Murphy C."/>
            <person name="Neiman D."/>
            <person name="Pearson M."/>
            <person name="Priest M."/>
            <person name="Roberts A."/>
            <person name="Saif S."/>
            <person name="Shea T."/>
            <person name="Sisk P."/>
            <person name="Stolte C."/>
            <person name="Sykes S."/>
            <person name="Wortman J."/>
            <person name="Nusbaum C."/>
            <person name="Birren B."/>
        </authorList>
    </citation>
    <scope>NUCLEOTIDE SEQUENCE [LARGE SCALE GENOMIC DNA]</scope>
    <source>
        <strain evidence="2 3">F0438</strain>
    </source>
</reference>
<organism evidence="2 3">
    <name type="scientific">Prevotella micans F0438</name>
    <dbReference type="NCBI Taxonomy" id="883158"/>
    <lineage>
        <taxon>Bacteria</taxon>
        <taxon>Pseudomonadati</taxon>
        <taxon>Bacteroidota</taxon>
        <taxon>Bacteroidia</taxon>
        <taxon>Bacteroidales</taxon>
        <taxon>Prevotellaceae</taxon>
        <taxon>Prevotella</taxon>
    </lineage>
</organism>
<dbReference type="Proteomes" id="UP000016023">
    <property type="component" value="Unassembled WGS sequence"/>
</dbReference>
<dbReference type="EMBL" id="AGWK01000027">
    <property type="protein sequence ID" value="EHO71596.1"/>
    <property type="molecule type" value="Genomic_DNA"/>
</dbReference>
<dbReference type="RefSeq" id="WP_006952038.1">
    <property type="nucleotide sequence ID" value="NZ_JH594521.1"/>
</dbReference>
<dbReference type="AlphaFoldDB" id="H1Q1X6"/>
<sequence>MQTADLSITLRAMEPEDLDELYEIENDSDTWNAGTTNVPYSRFVLRNYIANSTNDIYTDRQLRLIIEHNHSQTIGLIDLTDFDPRHHRAQIGIIIKPAYRHNGYAHAAIKKLLDYSHTNIGLNQIYACVDSLNLPSVRCFQSAGFRTTALLPQWLFDGEIYRDALFMQYFL</sequence>
<name>H1Q1X6_9BACT</name>
<dbReference type="Gene3D" id="3.40.630.30">
    <property type="match status" value="1"/>
</dbReference>
<dbReference type="PATRIC" id="fig|883158.3.peg.924"/>
<dbReference type="GO" id="GO:0016747">
    <property type="term" value="F:acyltransferase activity, transferring groups other than amino-acyl groups"/>
    <property type="evidence" value="ECO:0007669"/>
    <property type="project" value="InterPro"/>
</dbReference>
<protein>
    <recommendedName>
        <fullName evidence="1">N-acetyltransferase domain-containing protein</fullName>
    </recommendedName>
</protein>
<dbReference type="InterPro" id="IPR016181">
    <property type="entry name" value="Acyl_CoA_acyltransferase"/>
</dbReference>
<evidence type="ECO:0000313" key="3">
    <source>
        <dbReference type="Proteomes" id="UP000016023"/>
    </source>
</evidence>
<proteinExistence type="predicted"/>
<comment type="caution">
    <text evidence="2">The sequence shown here is derived from an EMBL/GenBank/DDBJ whole genome shotgun (WGS) entry which is preliminary data.</text>
</comment>
<dbReference type="PANTHER" id="PTHR43415:SF3">
    <property type="entry name" value="GNAT-FAMILY ACETYLTRANSFERASE"/>
    <property type="match status" value="1"/>
</dbReference>
<dbReference type="CDD" id="cd04301">
    <property type="entry name" value="NAT_SF"/>
    <property type="match status" value="1"/>
</dbReference>
<dbReference type="STRING" id="883158.HMPREF9140_00914"/>
<dbReference type="PANTHER" id="PTHR43415">
    <property type="entry name" value="SPERMIDINE N(1)-ACETYLTRANSFERASE"/>
    <property type="match status" value="1"/>
</dbReference>
<dbReference type="PROSITE" id="PS51186">
    <property type="entry name" value="GNAT"/>
    <property type="match status" value="1"/>
</dbReference>
<dbReference type="HOGENOM" id="CLU_013985_3_2_10"/>
<evidence type="ECO:0000259" key="1">
    <source>
        <dbReference type="PROSITE" id="PS51186"/>
    </source>
</evidence>
<keyword evidence="3" id="KW-1185">Reference proteome</keyword>
<feature type="domain" description="N-acetyltransferase" evidence="1">
    <location>
        <begin position="8"/>
        <end position="171"/>
    </location>
</feature>
<evidence type="ECO:0000313" key="2">
    <source>
        <dbReference type="EMBL" id="EHO71596.1"/>
    </source>
</evidence>
<dbReference type="eggNOG" id="COG1670">
    <property type="taxonomic scope" value="Bacteria"/>
</dbReference>
<accession>H1Q1X6</accession>
<dbReference type="Pfam" id="PF13302">
    <property type="entry name" value="Acetyltransf_3"/>
    <property type="match status" value="1"/>
</dbReference>